<protein>
    <submittedName>
        <fullName evidence="1">Uncharacterized protein</fullName>
    </submittedName>
</protein>
<sequence length="60" mass="7154">MFGIFLERFLSYQDRRIRSNYLFCRIFQRKAVSHFCWKCSTARRDDRAASAPAEHVRAAP</sequence>
<gene>
    <name evidence="1" type="ORF">C3731_03530</name>
</gene>
<dbReference type="AlphaFoldDB" id="A0A2S7J421"/>
<accession>A0A2S7J421</accession>
<name>A0A2S7J421_9HYPH</name>
<keyword evidence="2" id="KW-1185">Reference proteome</keyword>
<proteinExistence type="predicted"/>
<dbReference type="EMBL" id="PTRC01000008">
    <property type="protein sequence ID" value="PQA74956.1"/>
    <property type="molecule type" value="Genomic_DNA"/>
</dbReference>
<evidence type="ECO:0000313" key="2">
    <source>
        <dbReference type="Proteomes" id="UP000238493"/>
    </source>
</evidence>
<reference evidence="1 2" key="1">
    <citation type="submission" date="2018-02" db="EMBL/GenBank/DDBJ databases">
        <title>Draft genome sequence of Ochrobactrum oryzae found in Brazil.</title>
        <authorList>
            <person name="Cerdeira L."/>
            <person name="Andrade F."/>
            <person name="Zacariotto T."/>
            <person name="Barbosa B."/>
            <person name="Santos S."/>
            <person name="Cassetari V."/>
            <person name="Lincopan N."/>
        </authorList>
    </citation>
    <scope>NUCLEOTIDE SEQUENCE [LARGE SCALE GENOMIC DNA]</scope>
    <source>
        <strain evidence="1 2">OA447</strain>
    </source>
</reference>
<dbReference type="Proteomes" id="UP000238493">
    <property type="component" value="Unassembled WGS sequence"/>
</dbReference>
<organism evidence="1 2">
    <name type="scientific">Brucella oryzae</name>
    <dbReference type="NCBI Taxonomy" id="335286"/>
    <lineage>
        <taxon>Bacteria</taxon>
        <taxon>Pseudomonadati</taxon>
        <taxon>Pseudomonadota</taxon>
        <taxon>Alphaproteobacteria</taxon>
        <taxon>Hyphomicrobiales</taxon>
        <taxon>Brucellaceae</taxon>
        <taxon>Brucella/Ochrobactrum group</taxon>
        <taxon>Brucella</taxon>
    </lineage>
</organism>
<comment type="caution">
    <text evidence="1">The sequence shown here is derived from an EMBL/GenBank/DDBJ whole genome shotgun (WGS) entry which is preliminary data.</text>
</comment>
<evidence type="ECO:0000313" key="1">
    <source>
        <dbReference type="EMBL" id="PQA74956.1"/>
    </source>
</evidence>